<dbReference type="Pfam" id="PF09346">
    <property type="entry name" value="SMI1_KNR4"/>
    <property type="match status" value="1"/>
</dbReference>
<dbReference type="AlphaFoldDB" id="A0A927CMH6"/>
<evidence type="ECO:0000313" key="3">
    <source>
        <dbReference type="Proteomes" id="UP000632125"/>
    </source>
</evidence>
<proteinExistence type="predicted"/>
<dbReference type="Gene3D" id="3.40.1580.10">
    <property type="entry name" value="SMI1/KNR4-like"/>
    <property type="match status" value="1"/>
</dbReference>
<organism evidence="2 3">
    <name type="scientific">Paenibacillus arenilitoris</name>
    <dbReference type="NCBI Taxonomy" id="2772299"/>
    <lineage>
        <taxon>Bacteria</taxon>
        <taxon>Bacillati</taxon>
        <taxon>Bacillota</taxon>
        <taxon>Bacilli</taxon>
        <taxon>Bacillales</taxon>
        <taxon>Paenibacillaceae</taxon>
        <taxon>Paenibacillus</taxon>
    </lineage>
</organism>
<keyword evidence="3" id="KW-1185">Reference proteome</keyword>
<dbReference type="SUPFAM" id="SSF160631">
    <property type="entry name" value="SMI1/KNR4-like"/>
    <property type="match status" value="1"/>
</dbReference>
<feature type="domain" description="Knr4/Smi1-like" evidence="1">
    <location>
        <begin position="52"/>
        <end position="158"/>
    </location>
</feature>
<dbReference type="InterPro" id="IPR018958">
    <property type="entry name" value="Knr4/Smi1-like_dom"/>
</dbReference>
<dbReference type="Proteomes" id="UP000632125">
    <property type="component" value="Unassembled WGS sequence"/>
</dbReference>
<comment type="caution">
    <text evidence="2">The sequence shown here is derived from an EMBL/GenBank/DDBJ whole genome shotgun (WGS) entry which is preliminary data.</text>
</comment>
<dbReference type="EMBL" id="JACXIY010000012">
    <property type="protein sequence ID" value="MBD2868881.1"/>
    <property type="molecule type" value="Genomic_DNA"/>
</dbReference>
<sequence>MNKKLSSDDFDASNILDIEEILRLLHQSNDSDVKMYFHGAMVDYGFGFKVAAQQEDITFLEKAIGYAIPEDYKKFLTFTNGLSFNHYDANIYSIEEVLSFKNTFDYPNYMLVVATSMSSQIQIALNLQRDFDSVYVIDPIADDHFYSIGSNFTEFFNRFIVSYGSDYWNWGYKNTLKIPKSVDSSG</sequence>
<dbReference type="InterPro" id="IPR018247">
    <property type="entry name" value="EF_Hand_1_Ca_BS"/>
</dbReference>
<reference evidence="2" key="1">
    <citation type="submission" date="2020-09" db="EMBL/GenBank/DDBJ databases">
        <title>A novel bacterium of genus Paenibacillus, isolated from South China Sea.</title>
        <authorList>
            <person name="Huang H."/>
            <person name="Mo K."/>
            <person name="Hu Y."/>
        </authorList>
    </citation>
    <scope>NUCLEOTIDE SEQUENCE</scope>
    <source>
        <strain evidence="2">IB182493</strain>
    </source>
</reference>
<accession>A0A927CMH6</accession>
<gene>
    <name evidence="2" type="ORF">IDH41_09845</name>
</gene>
<dbReference type="RefSeq" id="WP_190860523.1">
    <property type="nucleotide sequence ID" value="NZ_JACXIY010000012.1"/>
</dbReference>
<evidence type="ECO:0000313" key="2">
    <source>
        <dbReference type="EMBL" id="MBD2868881.1"/>
    </source>
</evidence>
<name>A0A927CMH6_9BACL</name>
<protein>
    <submittedName>
        <fullName evidence="2">SMI1/KNR4 family protein</fullName>
    </submittedName>
</protein>
<dbReference type="PROSITE" id="PS00018">
    <property type="entry name" value="EF_HAND_1"/>
    <property type="match status" value="1"/>
</dbReference>
<dbReference type="InterPro" id="IPR037883">
    <property type="entry name" value="Knr4/Smi1-like_sf"/>
</dbReference>
<evidence type="ECO:0000259" key="1">
    <source>
        <dbReference type="Pfam" id="PF09346"/>
    </source>
</evidence>